<dbReference type="SUPFAM" id="SSF53822">
    <property type="entry name" value="Periplasmic binding protein-like I"/>
    <property type="match status" value="1"/>
</dbReference>
<dbReference type="Gene3D" id="3.40.50.2300">
    <property type="match status" value="2"/>
</dbReference>
<evidence type="ECO:0000256" key="1">
    <source>
        <dbReference type="ARBA" id="ARBA00023015"/>
    </source>
</evidence>
<dbReference type="InterPro" id="IPR046335">
    <property type="entry name" value="LacI/GalR-like_sensor"/>
</dbReference>
<evidence type="ECO:0000313" key="5">
    <source>
        <dbReference type="EMBL" id="KRN96299.1"/>
    </source>
</evidence>
<dbReference type="InterPro" id="IPR028082">
    <property type="entry name" value="Peripla_BP_I"/>
</dbReference>
<keyword evidence="6" id="KW-1185">Reference proteome</keyword>
<dbReference type="Gene3D" id="1.10.260.40">
    <property type="entry name" value="lambda repressor-like DNA-binding domains"/>
    <property type="match status" value="1"/>
</dbReference>
<dbReference type="EMBL" id="JQCN01000067">
    <property type="protein sequence ID" value="KRN96299.1"/>
    <property type="molecule type" value="Genomic_DNA"/>
</dbReference>
<keyword evidence="2" id="KW-0238">DNA-binding</keyword>
<keyword evidence="3" id="KW-0804">Transcription</keyword>
<dbReference type="GO" id="GO:0003700">
    <property type="term" value="F:DNA-binding transcription factor activity"/>
    <property type="evidence" value="ECO:0007669"/>
    <property type="project" value="TreeGrafter"/>
</dbReference>
<dbReference type="CDD" id="cd01392">
    <property type="entry name" value="HTH_LacI"/>
    <property type="match status" value="1"/>
</dbReference>
<dbReference type="CDD" id="cd01544">
    <property type="entry name" value="PBP1_GalR"/>
    <property type="match status" value="1"/>
</dbReference>
<gene>
    <name evidence="5" type="ORF">IV66_GL000793</name>
</gene>
<dbReference type="PROSITE" id="PS50932">
    <property type="entry name" value="HTH_LACI_2"/>
    <property type="match status" value="1"/>
</dbReference>
<sequence length="349" mass="39176">MVKYNYTRRKDVHELATIKDIADLAAVSPATVSRVLNHDQSMSVSSETKERIFNAAHQLNYTKSHSHTQKKGTKKTIAIIEWYTEQQELNDLYYFSLREGIEEKAQALGYNIQRLFHTDPIEKAAACSGILALGKFSDQQIKQLGQLSKYIVFVDCDTLGQGYSCVVPDFDNGVAAVLYQFEQKGLKKIGMLAGEEHTSDQEKSLLDPRFLAFKKQLTDQNKYDRRFVYVGDFTLDSGYKMMQQALTDLAGDLPEAFFIANDSLAVGALRALQEKNIQIPKQISIISFNDSSLADFVYPKLSSVHVPTTQMGATAVELLDSKLTSKTNENEPRKVTHGVRLVLRDSSLN</sequence>
<dbReference type="STRING" id="449659.IV66_GL000793"/>
<dbReference type="SUPFAM" id="SSF47413">
    <property type="entry name" value="lambda repressor-like DNA-binding domains"/>
    <property type="match status" value="1"/>
</dbReference>
<evidence type="ECO:0000313" key="6">
    <source>
        <dbReference type="Proteomes" id="UP000051886"/>
    </source>
</evidence>
<evidence type="ECO:0000256" key="3">
    <source>
        <dbReference type="ARBA" id="ARBA00023163"/>
    </source>
</evidence>
<dbReference type="Pfam" id="PF00356">
    <property type="entry name" value="LacI"/>
    <property type="match status" value="1"/>
</dbReference>
<dbReference type="PROSITE" id="PS00356">
    <property type="entry name" value="HTH_LACI_1"/>
    <property type="match status" value="1"/>
</dbReference>
<dbReference type="PATRIC" id="fig|449659.4.peg.799"/>
<dbReference type="AlphaFoldDB" id="A0A0R2L3L8"/>
<comment type="caution">
    <text evidence="5">The sequence shown here is derived from an EMBL/GenBank/DDBJ whole genome shotgun (WGS) entry which is preliminary data.</text>
</comment>
<dbReference type="PANTHER" id="PTHR30146">
    <property type="entry name" value="LACI-RELATED TRANSCRIPTIONAL REPRESSOR"/>
    <property type="match status" value="1"/>
</dbReference>
<feature type="domain" description="HTH lacI-type" evidence="4">
    <location>
        <begin position="16"/>
        <end position="72"/>
    </location>
</feature>
<dbReference type="InterPro" id="IPR000843">
    <property type="entry name" value="HTH_LacI"/>
</dbReference>
<reference evidence="5 6" key="1">
    <citation type="journal article" date="2015" name="Genome Announc.">
        <title>Expanding the biotechnology potential of lactobacilli through comparative genomics of 213 strains and associated genera.</title>
        <authorList>
            <person name="Sun Z."/>
            <person name="Harris H.M."/>
            <person name="McCann A."/>
            <person name="Guo C."/>
            <person name="Argimon S."/>
            <person name="Zhang W."/>
            <person name="Yang X."/>
            <person name="Jeffery I.B."/>
            <person name="Cooney J.C."/>
            <person name="Kagawa T.F."/>
            <person name="Liu W."/>
            <person name="Song Y."/>
            <person name="Salvetti E."/>
            <person name="Wrobel A."/>
            <person name="Rasinkangas P."/>
            <person name="Parkhill J."/>
            <person name="Rea M.C."/>
            <person name="O'Sullivan O."/>
            <person name="Ritari J."/>
            <person name="Douillard F.P."/>
            <person name="Paul Ross R."/>
            <person name="Yang R."/>
            <person name="Briner A.E."/>
            <person name="Felis G.E."/>
            <person name="de Vos W.M."/>
            <person name="Barrangou R."/>
            <person name="Klaenhammer T.R."/>
            <person name="Caufield P.W."/>
            <person name="Cui Y."/>
            <person name="Zhang H."/>
            <person name="O'Toole P.W."/>
        </authorList>
    </citation>
    <scope>NUCLEOTIDE SEQUENCE [LARGE SCALE GENOMIC DNA]</scope>
    <source>
        <strain evidence="5 6">NBRC 103219</strain>
    </source>
</reference>
<dbReference type="Pfam" id="PF13377">
    <property type="entry name" value="Peripla_BP_3"/>
    <property type="match status" value="1"/>
</dbReference>
<proteinExistence type="predicted"/>
<dbReference type="InterPro" id="IPR010982">
    <property type="entry name" value="Lambda_DNA-bd_dom_sf"/>
</dbReference>
<protein>
    <submittedName>
        <fullName evidence="5">Galactose operon repressor</fullName>
    </submittedName>
</protein>
<organism evidence="5 6">
    <name type="scientific">Ligilactobacillus pobuzihii</name>
    <dbReference type="NCBI Taxonomy" id="449659"/>
    <lineage>
        <taxon>Bacteria</taxon>
        <taxon>Bacillati</taxon>
        <taxon>Bacillota</taxon>
        <taxon>Bacilli</taxon>
        <taxon>Lactobacillales</taxon>
        <taxon>Lactobacillaceae</taxon>
        <taxon>Ligilactobacillus</taxon>
    </lineage>
</organism>
<accession>A0A0R2L3L8</accession>
<name>A0A0R2L3L8_9LACO</name>
<dbReference type="PRINTS" id="PR00036">
    <property type="entry name" value="HTHLACI"/>
</dbReference>
<dbReference type="SMART" id="SM00354">
    <property type="entry name" value="HTH_LACI"/>
    <property type="match status" value="1"/>
</dbReference>
<evidence type="ECO:0000259" key="4">
    <source>
        <dbReference type="PROSITE" id="PS50932"/>
    </source>
</evidence>
<keyword evidence="1" id="KW-0805">Transcription regulation</keyword>
<dbReference type="Proteomes" id="UP000051886">
    <property type="component" value="Unassembled WGS sequence"/>
</dbReference>
<dbReference type="GO" id="GO:0000976">
    <property type="term" value="F:transcription cis-regulatory region binding"/>
    <property type="evidence" value="ECO:0007669"/>
    <property type="project" value="TreeGrafter"/>
</dbReference>
<dbReference type="PANTHER" id="PTHR30146:SF149">
    <property type="entry name" value="HTH-TYPE TRANSCRIPTIONAL REGULATOR EBGR"/>
    <property type="match status" value="1"/>
</dbReference>
<evidence type="ECO:0000256" key="2">
    <source>
        <dbReference type="ARBA" id="ARBA00023125"/>
    </source>
</evidence>